<accession>A0AC58RZK3</accession>
<gene>
    <name evidence="2" type="primary">LOC142164287</name>
</gene>
<evidence type="ECO:0000313" key="1">
    <source>
        <dbReference type="Proteomes" id="UP000790787"/>
    </source>
</evidence>
<protein>
    <submittedName>
        <fullName evidence="2">Uncharacterized protein LOC142164287</fullName>
    </submittedName>
</protein>
<dbReference type="Proteomes" id="UP000790787">
    <property type="component" value="Chromosome 1"/>
</dbReference>
<sequence length="214" mass="25143">MTGLPASEVHFMNKGIYDHCPTIINWEGGNAEKKRQFRYFNMLSVIPEFQTRVQEVWEKNIQGAQMYKLVGKLNRTKSVLKRLNKERFSGAEKRAKTAMVNLTECQEKIQKDPRNAELIEEEIRLMKENIKWKAAKEQFLRQKSKIQWVRQEDQNTKYFHSMIKTRRNANKIFSIKDAEGKETIDVEGIADAFIKFYKKLLGKSKETDNMCASI</sequence>
<name>A0AC58RZK3_TOBAC</name>
<proteinExistence type="predicted"/>
<keyword evidence="1" id="KW-1185">Reference proteome</keyword>
<evidence type="ECO:0000313" key="2">
    <source>
        <dbReference type="RefSeq" id="XP_075078165.1"/>
    </source>
</evidence>
<organism evidence="1 2">
    <name type="scientific">Nicotiana tabacum</name>
    <name type="common">Common tobacco</name>
    <dbReference type="NCBI Taxonomy" id="4097"/>
    <lineage>
        <taxon>Eukaryota</taxon>
        <taxon>Viridiplantae</taxon>
        <taxon>Streptophyta</taxon>
        <taxon>Embryophyta</taxon>
        <taxon>Tracheophyta</taxon>
        <taxon>Spermatophyta</taxon>
        <taxon>Magnoliopsida</taxon>
        <taxon>eudicotyledons</taxon>
        <taxon>Gunneridae</taxon>
        <taxon>Pentapetalae</taxon>
        <taxon>asterids</taxon>
        <taxon>lamiids</taxon>
        <taxon>Solanales</taxon>
        <taxon>Solanaceae</taxon>
        <taxon>Nicotianoideae</taxon>
        <taxon>Nicotianeae</taxon>
        <taxon>Nicotiana</taxon>
    </lineage>
</organism>
<reference evidence="1" key="1">
    <citation type="journal article" date="2014" name="Nat. Commun.">
        <title>The tobacco genome sequence and its comparison with those of tomato and potato.</title>
        <authorList>
            <person name="Sierro N."/>
            <person name="Battey J.N."/>
            <person name="Ouadi S."/>
            <person name="Bakaher N."/>
            <person name="Bovet L."/>
            <person name="Willig A."/>
            <person name="Goepfert S."/>
            <person name="Peitsch M.C."/>
            <person name="Ivanov N.V."/>
        </authorList>
    </citation>
    <scope>NUCLEOTIDE SEQUENCE [LARGE SCALE GENOMIC DNA]</scope>
</reference>
<reference evidence="2" key="2">
    <citation type="submission" date="2025-08" db="UniProtKB">
        <authorList>
            <consortium name="RefSeq"/>
        </authorList>
    </citation>
    <scope>IDENTIFICATION</scope>
    <source>
        <tissue evidence="2">Leaf</tissue>
    </source>
</reference>
<dbReference type="RefSeq" id="XP_075078165.1">
    <property type="nucleotide sequence ID" value="XM_075222064.1"/>
</dbReference>